<reference evidence="1 3" key="1">
    <citation type="submission" date="2020-01" db="EMBL/GenBank/DDBJ databases">
        <title>the WGS Modestobacter muralis CPCC 204518.</title>
        <authorList>
            <person name="Jiang Z."/>
        </authorList>
    </citation>
    <scope>NUCLEOTIDE SEQUENCE [LARGE SCALE GENOMIC DNA]</scope>
    <source>
        <strain evidence="1 3">DSM 100205</strain>
    </source>
</reference>
<name>A0A6P0EXX8_9ACTN</name>
<evidence type="ECO:0000313" key="3">
    <source>
        <dbReference type="Proteomes" id="UP000468828"/>
    </source>
</evidence>
<dbReference type="Gene3D" id="3.40.50.300">
    <property type="entry name" value="P-loop containing nucleotide triphosphate hydrolases"/>
    <property type="match status" value="1"/>
</dbReference>
<dbReference type="RefSeq" id="WP_163611248.1">
    <property type="nucleotide sequence ID" value="NZ_JAAGWB010000032.1"/>
</dbReference>
<dbReference type="Proteomes" id="UP000471152">
    <property type="component" value="Unassembled WGS sequence"/>
</dbReference>
<evidence type="ECO:0000313" key="4">
    <source>
        <dbReference type="Proteomes" id="UP000471152"/>
    </source>
</evidence>
<evidence type="ECO:0000313" key="1">
    <source>
        <dbReference type="EMBL" id="NEK94674.1"/>
    </source>
</evidence>
<reference evidence="2 4" key="2">
    <citation type="submission" date="2020-02" db="EMBL/GenBank/DDBJ databases">
        <title>The WGS of Modestobacter muralis DSM 100205.</title>
        <authorList>
            <person name="Jiang Z."/>
        </authorList>
    </citation>
    <scope>NUCLEOTIDE SEQUENCE [LARGE SCALE GENOMIC DNA]</scope>
    <source>
        <strain evidence="2 4">DSM 100205</strain>
    </source>
</reference>
<protein>
    <submittedName>
        <fullName evidence="1">AAA family ATPase</fullName>
    </submittedName>
</protein>
<gene>
    <name evidence="2" type="ORF">G3R41_11560</name>
    <name evidence="1" type="ORF">GCU67_10905</name>
</gene>
<dbReference type="Proteomes" id="UP000468828">
    <property type="component" value="Unassembled WGS sequence"/>
</dbReference>
<accession>A0A6P0EXX8</accession>
<comment type="caution">
    <text evidence="1">The sequence shown here is derived from an EMBL/GenBank/DDBJ whole genome shotgun (WGS) entry which is preliminary data.</text>
</comment>
<keyword evidence="3" id="KW-1185">Reference proteome</keyword>
<evidence type="ECO:0000313" key="2">
    <source>
        <dbReference type="EMBL" id="NEN51562.1"/>
    </source>
</evidence>
<sequence length="221" mass="23488">MPGQLAISCHDAGVPVPPARLPAGVQRVAVAGGNAAGKTTMARALAARLGLPCAEMDALRFDSDWVVRPEFEADVDALLAAGNWCTELQYGEVTQRLLATADVVVWLDCPWSLAAVRVVRRTARRVLTGTPAFGTATETFRGCLDRKHALWMVWSPRWWRVRAAVREELAGAAARGVPVVRLRGARSADRWLADVPARGTACAASSPGSTRCGTGMAVTGS</sequence>
<dbReference type="InterPro" id="IPR027417">
    <property type="entry name" value="P-loop_NTPase"/>
</dbReference>
<dbReference type="PANTHER" id="PTHR37816">
    <property type="entry name" value="YALI0E33011P"/>
    <property type="match status" value="1"/>
</dbReference>
<organism evidence="1 3">
    <name type="scientific">Modestobacter muralis</name>
    <dbReference type="NCBI Taxonomy" id="1608614"/>
    <lineage>
        <taxon>Bacteria</taxon>
        <taxon>Bacillati</taxon>
        <taxon>Actinomycetota</taxon>
        <taxon>Actinomycetes</taxon>
        <taxon>Geodermatophilales</taxon>
        <taxon>Geodermatophilaceae</taxon>
        <taxon>Modestobacter</taxon>
    </lineage>
</organism>
<dbReference type="PANTHER" id="PTHR37816:SF1">
    <property type="entry name" value="TOXIN"/>
    <property type="match status" value="1"/>
</dbReference>
<dbReference type="EMBL" id="JAAGWH010000030">
    <property type="protein sequence ID" value="NEK94674.1"/>
    <property type="molecule type" value="Genomic_DNA"/>
</dbReference>
<dbReference type="InterPro" id="IPR052922">
    <property type="entry name" value="Cytidylate_Kinase-2"/>
</dbReference>
<proteinExistence type="predicted"/>
<dbReference type="EMBL" id="JAAGWB010000032">
    <property type="protein sequence ID" value="NEN51562.1"/>
    <property type="molecule type" value="Genomic_DNA"/>
</dbReference>
<dbReference type="AlphaFoldDB" id="A0A6P0EXX8"/>
<dbReference type="SUPFAM" id="SSF52540">
    <property type="entry name" value="P-loop containing nucleoside triphosphate hydrolases"/>
    <property type="match status" value="1"/>
</dbReference>